<feature type="repeat" description="Hemopexin" evidence="2">
    <location>
        <begin position="170"/>
        <end position="221"/>
    </location>
</feature>
<dbReference type="InterPro" id="IPR018487">
    <property type="entry name" value="Hemopexin-like_repeat"/>
</dbReference>
<dbReference type="SUPFAM" id="SSF50923">
    <property type="entry name" value="Hemopexin-like domain"/>
    <property type="match status" value="2"/>
</dbReference>
<feature type="repeat" description="Hemopexin" evidence="2">
    <location>
        <begin position="118"/>
        <end position="164"/>
    </location>
</feature>
<evidence type="ECO:0008006" key="5">
    <source>
        <dbReference type="Google" id="ProtNLM"/>
    </source>
</evidence>
<organism evidence="3 4">
    <name type="scientific">Vigna mungo</name>
    <name type="common">Black gram</name>
    <name type="synonym">Phaseolus mungo</name>
    <dbReference type="NCBI Taxonomy" id="3915"/>
    <lineage>
        <taxon>Eukaryota</taxon>
        <taxon>Viridiplantae</taxon>
        <taxon>Streptophyta</taxon>
        <taxon>Embryophyta</taxon>
        <taxon>Tracheophyta</taxon>
        <taxon>Spermatophyta</taxon>
        <taxon>Magnoliopsida</taxon>
        <taxon>eudicotyledons</taxon>
        <taxon>Gunneridae</taxon>
        <taxon>Pentapetalae</taxon>
        <taxon>rosids</taxon>
        <taxon>fabids</taxon>
        <taxon>Fabales</taxon>
        <taxon>Fabaceae</taxon>
        <taxon>Papilionoideae</taxon>
        <taxon>50 kb inversion clade</taxon>
        <taxon>NPAAA clade</taxon>
        <taxon>indigoferoid/millettioid clade</taxon>
        <taxon>Phaseoleae</taxon>
        <taxon>Vigna</taxon>
    </lineage>
</organism>
<keyword evidence="1" id="KW-0677">Repeat</keyword>
<dbReference type="InterPro" id="IPR000585">
    <property type="entry name" value="Hemopexin-like_dom"/>
</dbReference>
<evidence type="ECO:0000313" key="4">
    <source>
        <dbReference type="Proteomes" id="UP001374535"/>
    </source>
</evidence>
<dbReference type="Pfam" id="PF00045">
    <property type="entry name" value="Hemopexin"/>
    <property type="match status" value="1"/>
</dbReference>
<reference evidence="3 4" key="1">
    <citation type="journal article" date="2023" name="Life. Sci Alliance">
        <title>Evolutionary insights into 3D genome organization and epigenetic landscape of Vigna mungo.</title>
        <authorList>
            <person name="Junaid A."/>
            <person name="Singh B."/>
            <person name="Bhatia S."/>
        </authorList>
    </citation>
    <scope>NUCLEOTIDE SEQUENCE [LARGE SCALE GENOMIC DNA]</scope>
    <source>
        <strain evidence="3">Urdbean</strain>
    </source>
</reference>
<dbReference type="EMBL" id="CP144692">
    <property type="protein sequence ID" value="WVY97138.1"/>
    <property type="molecule type" value="Genomic_DNA"/>
</dbReference>
<dbReference type="Gene3D" id="2.110.10.10">
    <property type="entry name" value="Hemopexin-like domain"/>
    <property type="match status" value="2"/>
</dbReference>
<evidence type="ECO:0000313" key="3">
    <source>
        <dbReference type="EMBL" id="WVY97138.1"/>
    </source>
</evidence>
<dbReference type="AlphaFoldDB" id="A0AAQ3RLP3"/>
<dbReference type="SMART" id="SM00120">
    <property type="entry name" value="HX"/>
    <property type="match status" value="4"/>
</dbReference>
<dbReference type="CDD" id="cd00094">
    <property type="entry name" value="HX"/>
    <property type="match status" value="1"/>
</dbReference>
<dbReference type="PROSITE" id="PS51642">
    <property type="entry name" value="HEMOPEXIN_2"/>
    <property type="match status" value="3"/>
</dbReference>
<accession>A0AAQ3RLP3</accession>
<feature type="repeat" description="Hemopexin" evidence="2">
    <location>
        <begin position="4"/>
        <end position="55"/>
    </location>
</feature>
<protein>
    <recommendedName>
        <fullName evidence="5">Albumin-2</fullName>
    </recommendedName>
</protein>
<proteinExistence type="predicted"/>
<name>A0AAQ3RLP3_VIGMU</name>
<gene>
    <name evidence="3" type="ORF">V8G54_029289</name>
</gene>
<dbReference type="Proteomes" id="UP001374535">
    <property type="component" value="Chromosome 9"/>
</dbReference>
<evidence type="ECO:0000256" key="1">
    <source>
        <dbReference type="ARBA" id="ARBA00022737"/>
    </source>
</evidence>
<keyword evidence="4" id="KW-1185">Reference proteome</keyword>
<evidence type="ECO:0000256" key="2">
    <source>
        <dbReference type="PROSITE-ProRule" id="PRU01011"/>
    </source>
</evidence>
<sequence length="312" mass="34792">MSNPPYINAAFRSSRDYEVYFFAKNKYVRLYYTPGGTDDKILTNLRLISSGFPSLAGTPFAEPGVDCSFDTEASQAYVFSGNLCAYIDYAPATTDDKILVGPTTIAEMFPALRNTVFAEGIDSAFRSTRGKEVYLFKGNKYVRLDYDSKQVGNISNITDGFPVLNGTIFEDGIDACFASHVDSEAYLFKGDKYVRMHFTPGKTDDTLVGDVRPILDGWPVLRGILPMLNPYINAAFRSSRENQVYFFMENKYVRLHYIPGRADEKILTDLRLISSGFPSLAGTPFAEHGIDCSFDTEASEAYVFSGRQPLCL</sequence>
<dbReference type="InterPro" id="IPR036375">
    <property type="entry name" value="Hemopexin-like_dom_sf"/>
</dbReference>